<dbReference type="EMBL" id="BDSP01000150">
    <property type="protein sequence ID" value="GAX20586.1"/>
    <property type="molecule type" value="Genomic_DNA"/>
</dbReference>
<evidence type="ECO:0000313" key="2">
    <source>
        <dbReference type="Proteomes" id="UP000198406"/>
    </source>
</evidence>
<gene>
    <name evidence="1" type="ORF">FisN_3Hh564</name>
</gene>
<dbReference type="OrthoDB" id="43632at2759"/>
<evidence type="ECO:0000313" key="1">
    <source>
        <dbReference type="EMBL" id="GAX20586.1"/>
    </source>
</evidence>
<organism evidence="1 2">
    <name type="scientific">Fistulifera solaris</name>
    <name type="common">Oleaginous diatom</name>
    <dbReference type="NCBI Taxonomy" id="1519565"/>
    <lineage>
        <taxon>Eukaryota</taxon>
        <taxon>Sar</taxon>
        <taxon>Stramenopiles</taxon>
        <taxon>Ochrophyta</taxon>
        <taxon>Bacillariophyta</taxon>
        <taxon>Bacillariophyceae</taxon>
        <taxon>Bacillariophycidae</taxon>
        <taxon>Naviculales</taxon>
        <taxon>Naviculaceae</taxon>
        <taxon>Fistulifera</taxon>
    </lineage>
</organism>
<name>A0A1Z5K331_FISSO</name>
<dbReference type="InParanoid" id="A0A1Z5K331"/>
<protein>
    <submittedName>
        <fullName evidence="1">Uncharacterized protein</fullName>
    </submittedName>
</protein>
<sequence length="243" mass="26582">MQIMTSPRTVFPSKSGGISSNLISQLAVLALKLRLKAQTDVTCDVTSRSADLLLRGRVGPVTVRGKGWQSGLGLTCRAIEATVDSCELDVPRLLSDQKLRLLQPALGKAMVALNAHDFSNFITHPLMKTLGDLQFVREGTSINATLGTVTFHVLKASQTFRCVLQRADNEQRRARIEVQGDDIDTALEISQNLSDFFNDLVFELDGTFLSFRDMMVTGKGEAPSVMLALSIKVHKFPSAGLQF</sequence>
<reference evidence="1 2" key="1">
    <citation type="journal article" date="2015" name="Plant Cell">
        <title>Oil accumulation by the oleaginous diatom Fistulifera solaris as revealed by the genome and transcriptome.</title>
        <authorList>
            <person name="Tanaka T."/>
            <person name="Maeda Y."/>
            <person name="Veluchamy A."/>
            <person name="Tanaka M."/>
            <person name="Abida H."/>
            <person name="Marechal E."/>
            <person name="Bowler C."/>
            <person name="Muto M."/>
            <person name="Sunaga Y."/>
            <person name="Tanaka M."/>
            <person name="Yoshino T."/>
            <person name="Taniguchi T."/>
            <person name="Fukuda Y."/>
            <person name="Nemoto M."/>
            <person name="Matsumoto M."/>
            <person name="Wong P.S."/>
            <person name="Aburatani S."/>
            <person name="Fujibuchi W."/>
        </authorList>
    </citation>
    <scope>NUCLEOTIDE SEQUENCE [LARGE SCALE GENOMIC DNA]</scope>
    <source>
        <strain evidence="1 2">JPCC DA0580</strain>
    </source>
</reference>
<dbReference type="Proteomes" id="UP000198406">
    <property type="component" value="Unassembled WGS sequence"/>
</dbReference>
<comment type="caution">
    <text evidence="1">The sequence shown here is derived from an EMBL/GenBank/DDBJ whole genome shotgun (WGS) entry which is preliminary data.</text>
</comment>
<keyword evidence="2" id="KW-1185">Reference proteome</keyword>
<dbReference type="AlphaFoldDB" id="A0A1Z5K331"/>
<accession>A0A1Z5K331</accession>
<proteinExistence type="predicted"/>